<protein>
    <submittedName>
        <fullName evidence="2">Uncharacterized protein</fullName>
    </submittedName>
</protein>
<dbReference type="AlphaFoldDB" id="A0A2H9TL12"/>
<evidence type="ECO:0000313" key="2">
    <source>
        <dbReference type="EMBL" id="PJF18424.1"/>
    </source>
</evidence>
<evidence type="ECO:0000313" key="3">
    <source>
        <dbReference type="Proteomes" id="UP000240830"/>
    </source>
</evidence>
<dbReference type="Proteomes" id="UP000240830">
    <property type="component" value="Unassembled WGS sequence"/>
</dbReference>
<accession>A0A2H9TL12</accession>
<sequence>MQNPTAEMLNSVVTDIFQVSHTTFARLIPWVQMPECPSNPTFTIPLTGGSKPAKTAFCVISHAVPVLQTDLSATFGRQFVEIAICGRGSGWLIGRFSGVGSIFLVRFPQMGLYPCIFWMCSSEIITQSLPQIGFLAENIVGPDVVDYTHQFLPLHFKAVSPKNRTLDKPLATTGEVERVSKQQQPSSSSKLSRITSSQAMEAFGLKILGPIRRSDWPAKQCNKTGYETEYAHPSTLISSYTYQADNKSTQSSRAGTDQSEDDGKDVHVGAHWSIPQSEHGMVKVTLVALILAYHLLVVQCAKSGTSTADLITARQSVQEANISAAEHLPIQSSSLTNLTSKFFRSVRSLFKRRDRLRNNISSKEEKEAYDRVRLDYIALAREKYPSDKLMDAIVTSDLKRLRGLLLSGISDSTMLIAYFDAAIMMSNEAALAMLITELDPSLTHSRHMLAGLIPSDYTIITSLLVTPSISPGHFKRLFMLHPPEEMLPFIKSVLGEMAFSSAEVFIGYLAACSDLAGHAKLTLRPIVEQYQTDLWKSNRPPVNILLATLFVYLDSAQSGKSEKVVQEIREKLYLSVGDKVLLRGLNAVVETTSLLTKIATGTSKENVRKAEYFVKLVSEFDPDLTVTLKKRLIGILDLHRFLQLAGGPTNYTVDIYNRIETGFKAAARLDCTKMPLSTLGFLLRTNIVDPEGLEVSDSWFRPSPWDIYQRALIMLIQFLRELSLSPQSPCTKTPQGKYTVYNIHLGHLLNKKLFKDIEYGDAMTLVYTALAMALNFPASTFRCDQPFGHLSPIKHLNARMKCYCEHNWPLFIFHKTQREGADYWEEQVEFKPSIVQRLGQNVYIPA</sequence>
<comment type="caution">
    <text evidence="2">The sequence shown here is derived from an EMBL/GenBank/DDBJ whole genome shotgun (WGS) entry which is preliminary data.</text>
</comment>
<reference evidence="2 3" key="1">
    <citation type="submission" date="2016-10" db="EMBL/GenBank/DDBJ databases">
        <title>The genome of Paramicrosporidium saccamoebae is the missing link in understanding Cryptomycota and Microsporidia evolution.</title>
        <authorList>
            <person name="Quandt C.A."/>
            <person name="Beaudet D."/>
            <person name="Corsaro D."/>
            <person name="Michel R."/>
            <person name="Corradi N."/>
            <person name="James T."/>
        </authorList>
    </citation>
    <scope>NUCLEOTIDE SEQUENCE [LARGE SCALE GENOMIC DNA]</scope>
    <source>
        <strain evidence="2 3">KSL3</strain>
    </source>
</reference>
<dbReference type="EMBL" id="MTSL01000125">
    <property type="protein sequence ID" value="PJF18424.1"/>
    <property type="molecule type" value="Genomic_DNA"/>
</dbReference>
<feature type="region of interest" description="Disordered" evidence="1">
    <location>
        <begin position="172"/>
        <end position="194"/>
    </location>
</feature>
<keyword evidence="3" id="KW-1185">Reference proteome</keyword>
<name>A0A2H9TL12_9FUNG</name>
<evidence type="ECO:0000256" key="1">
    <source>
        <dbReference type="SAM" id="MobiDB-lite"/>
    </source>
</evidence>
<feature type="compositionally biased region" description="Low complexity" evidence="1">
    <location>
        <begin position="181"/>
        <end position="194"/>
    </location>
</feature>
<organism evidence="2 3">
    <name type="scientific">Paramicrosporidium saccamoebae</name>
    <dbReference type="NCBI Taxonomy" id="1246581"/>
    <lineage>
        <taxon>Eukaryota</taxon>
        <taxon>Fungi</taxon>
        <taxon>Fungi incertae sedis</taxon>
        <taxon>Cryptomycota</taxon>
        <taxon>Cryptomycota incertae sedis</taxon>
        <taxon>Paramicrosporidium</taxon>
    </lineage>
</organism>
<proteinExistence type="predicted"/>
<gene>
    <name evidence="2" type="ORF">PSACC_01751</name>
</gene>